<protein>
    <submittedName>
        <fullName evidence="1">N4-gp56 family major capsid protein</fullName>
    </submittedName>
</protein>
<name>A0A9D1TXJ0_9FIRM</name>
<reference evidence="1" key="2">
    <citation type="submission" date="2021-04" db="EMBL/GenBank/DDBJ databases">
        <authorList>
            <person name="Gilroy R."/>
        </authorList>
    </citation>
    <scope>NUCLEOTIDE SEQUENCE</scope>
    <source>
        <strain evidence="1">ChiHcolR34-3080</strain>
    </source>
</reference>
<dbReference type="Proteomes" id="UP000823933">
    <property type="component" value="Unassembled WGS sequence"/>
</dbReference>
<dbReference type="InterPro" id="IPR025267">
    <property type="entry name" value="ORF017-like"/>
</dbReference>
<evidence type="ECO:0000313" key="1">
    <source>
        <dbReference type="EMBL" id="HIW09785.1"/>
    </source>
</evidence>
<dbReference type="NCBIfam" id="TIGR04387">
    <property type="entry name" value="capsid_maj_N4"/>
    <property type="match status" value="1"/>
</dbReference>
<gene>
    <name evidence="1" type="ORF">H9890_10365</name>
</gene>
<reference evidence="1" key="1">
    <citation type="journal article" date="2021" name="PeerJ">
        <title>Extensive microbial diversity within the chicken gut microbiome revealed by metagenomics and culture.</title>
        <authorList>
            <person name="Gilroy R."/>
            <person name="Ravi A."/>
            <person name="Getino M."/>
            <person name="Pursley I."/>
            <person name="Horton D.L."/>
            <person name="Alikhan N.F."/>
            <person name="Baker D."/>
            <person name="Gharbi K."/>
            <person name="Hall N."/>
            <person name="Watson M."/>
            <person name="Adriaenssens E.M."/>
            <person name="Foster-Nyarko E."/>
            <person name="Jarju S."/>
            <person name="Secka A."/>
            <person name="Antonio M."/>
            <person name="Oren A."/>
            <person name="Chaudhuri R.R."/>
            <person name="La Ragione R."/>
            <person name="Hildebrand F."/>
            <person name="Pallen M.J."/>
        </authorList>
    </citation>
    <scope>NUCLEOTIDE SEQUENCE</scope>
    <source>
        <strain evidence="1">ChiHcolR34-3080</strain>
    </source>
</reference>
<proteinExistence type="predicted"/>
<dbReference type="Pfam" id="PF13252">
    <property type="entry name" value="Phage_capsid_3"/>
    <property type="match status" value="1"/>
</dbReference>
<dbReference type="AlphaFoldDB" id="A0A9D1TXJ0"/>
<organism evidence="1 2">
    <name type="scientific">Candidatus Faecalibacterium intestinigallinarum</name>
    <dbReference type="NCBI Taxonomy" id="2838581"/>
    <lineage>
        <taxon>Bacteria</taxon>
        <taxon>Bacillati</taxon>
        <taxon>Bacillota</taxon>
        <taxon>Clostridia</taxon>
        <taxon>Eubacteriales</taxon>
        <taxon>Oscillospiraceae</taxon>
        <taxon>Faecalibacterium</taxon>
    </lineage>
</organism>
<sequence length="349" mass="37994">MKLYEFPFDLQLFAESDSSTTTATLPNTTATMSNEMKTFYEKRLIDQAEPRLVHDQFADYYPIPMGGGKTIEFRKYDSLPKAMTPLEEGVTPDGQALNVSVVKSDLHQYGGWTPLTDVLQMTAIDNNVVQATRILASQAGRTLDAITRDVLAGGTNVIYAPKVGSDGAETAVTSRAGLDLTCKLTPKLFFQAAAQLGAMNADTLGDSYVAIIHPYAAYDLKTSKEWIEVHKYADPEAMYRGEIGKLGNIRFIETSEAKIWKDDTCPANGSSGKYAVFATLVLGAHAYGVTELEGGGLEHIVKQLGYGDDPLNQRASVGWKGMRAAERLVEQYMVRIESLSSYSASAAAN</sequence>
<dbReference type="EMBL" id="DXHQ01000122">
    <property type="protein sequence ID" value="HIW09785.1"/>
    <property type="molecule type" value="Genomic_DNA"/>
</dbReference>
<accession>A0A9D1TXJ0</accession>
<evidence type="ECO:0000313" key="2">
    <source>
        <dbReference type="Proteomes" id="UP000823933"/>
    </source>
</evidence>
<comment type="caution">
    <text evidence="1">The sequence shown here is derived from an EMBL/GenBank/DDBJ whole genome shotgun (WGS) entry which is preliminary data.</text>
</comment>